<protein>
    <submittedName>
        <fullName evidence="5">ABC-type nitrate/sulfonate/bicarbonate transport system ATPase subunit</fullName>
    </submittedName>
</protein>
<keyword evidence="3" id="KW-0067">ATP-binding</keyword>
<evidence type="ECO:0000259" key="4">
    <source>
        <dbReference type="PROSITE" id="PS50893"/>
    </source>
</evidence>
<dbReference type="CDD" id="cd03293">
    <property type="entry name" value="ABC_NrtD_SsuB_transporters"/>
    <property type="match status" value="1"/>
</dbReference>
<dbReference type="PANTHER" id="PTHR42788:SF13">
    <property type="entry name" value="ALIPHATIC SULFONATES IMPORT ATP-BINDING PROTEIN SSUB"/>
    <property type="match status" value="1"/>
</dbReference>
<dbReference type="Proteomes" id="UP001519288">
    <property type="component" value="Unassembled WGS sequence"/>
</dbReference>
<evidence type="ECO:0000313" key="5">
    <source>
        <dbReference type="EMBL" id="MBP2001188.1"/>
    </source>
</evidence>
<dbReference type="InterPro" id="IPR017871">
    <property type="entry name" value="ABC_transporter-like_CS"/>
</dbReference>
<dbReference type="PROSITE" id="PS50893">
    <property type="entry name" value="ABC_TRANSPORTER_2"/>
    <property type="match status" value="1"/>
</dbReference>
<dbReference type="InterPro" id="IPR003439">
    <property type="entry name" value="ABC_transporter-like_ATP-bd"/>
</dbReference>
<dbReference type="Gene3D" id="3.40.50.300">
    <property type="entry name" value="P-loop containing nucleotide triphosphate hydrolases"/>
    <property type="match status" value="1"/>
</dbReference>
<dbReference type="Pfam" id="PF00005">
    <property type="entry name" value="ABC_tran"/>
    <property type="match status" value="1"/>
</dbReference>
<organism evidence="5 6">
    <name type="scientific">Paenibacillus shirakamiensis</name>
    <dbReference type="NCBI Taxonomy" id="1265935"/>
    <lineage>
        <taxon>Bacteria</taxon>
        <taxon>Bacillati</taxon>
        <taxon>Bacillota</taxon>
        <taxon>Bacilli</taxon>
        <taxon>Bacillales</taxon>
        <taxon>Paenibacillaceae</taxon>
        <taxon>Paenibacillus</taxon>
    </lineage>
</organism>
<proteinExistence type="predicted"/>
<evidence type="ECO:0000256" key="3">
    <source>
        <dbReference type="ARBA" id="ARBA00022840"/>
    </source>
</evidence>
<reference evidence="5 6" key="1">
    <citation type="submission" date="2021-03" db="EMBL/GenBank/DDBJ databases">
        <title>Genomic Encyclopedia of Type Strains, Phase IV (KMG-IV): sequencing the most valuable type-strain genomes for metagenomic binning, comparative biology and taxonomic classification.</title>
        <authorList>
            <person name="Goeker M."/>
        </authorList>
    </citation>
    <scope>NUCLEOTIDE SEQUENCE [LARGE SCALE GENOMIC DNA]</scope>
    <source>
        <strain evidence="5 6">DSM 26806</strain>
    </source>
</reference>
<comment type="caution">
    <text evidence="5">The sequence shown here is derived from an EMBL/GenBank/DDBJ whole genome shotgun (WGS) entry which is preliminary data.</text>
</comment>
<accession>A0ABS4JHJ9</accession>
<dbReference type="InterPro" id="IPR003593">
    <property type="entry name" value="AAA+_ATPase"/>
</dbReference>
<dbReference type="InterPro" id="IPR027417">
    <property type="entry name" value="P-loop_NTPase"/>
</dbReference>
<dbReference type="EMBL" id="JAGGLD010000003">
    <property type="protein sequence ID" value="MBP2001188.1"/>
    <property type="molecule type" value="Genomic_DNA"/>
</dbReference>
<evidence type="ECO:0000256" key="2">
    <source>
        <dbReference type="ARBA" id="ARBA00022741"/>
    </source>
</evidence>
<evidence type="ECO:0000313" key="6">
    <source>
        <dbReference type="Proteomes" id="UP001519288"/>
    </source>
</evidence>
<dbReference type="SMART" id="SM00382">
    <property type="entry name" value="AAA"/>
    <property type="match status" value="1"/>
</dbReference>
<sequence>MMIATPTFTSHHSEPVHANRSTQIIVDQVSLTYRPAWEEPVLDQINLELEQSELVCVLGPSGCGKTSLLHILAGYIPPTRGTVRINGKEHKAPNSSVGVVFQHANLFPWLSIAGNVEFGMKMKGIPKPLRKEKAAHYLQLVGLQEAASKLPHQLSGGMKQRAAIARTLATDPSIVLMDEPFSALDALTRESMQIHVRELWAKTQKCIMFITHDVDEALLLSSRILIMHARPGRIVQDFRNPLYSENKARNFNELRADRQFLELRESLLSHIASV</sequence>
<name>A0ABS4JHJ9_9BACL</name>
<evidence type="ECO:0000256" key="1">
    <source>
        <dbReference type="ARBA" id="ARBA00022448"/>
    </source>
</evidence>
<dbReference type="PROSITE" id="PS00211">
    <property type="entry name" value="ABC_TRANSPORTER_1"/>
    <property type="match status" value="1"/>
</dbReference>
<dbReference type="PANTHER" id="PTHR42788">
    <property type="entry name" value="TAURINE IMPORT ATP-BINDING PROTEIN-RELATED"/>
    <property type="match status" value="1"/>
</dbReference>
<keyword evidence="1" id="KW-0813">Transport</keyword>
<gene>
    <name evidence="5" type="ORF">J2Z69_002231</name>
</gene>
<dbReference type="SUPFAM" id="SSF52540">
    <property type="entry name" value="P-loop containing nucleoside triphosphate hydrolases"/>
    <property type="match status" value="1"/>
</dbReference>
<dbReference type="InterPro" id="IPR050166">
    <property type="entry name" value="ABC_transporter_ATP-bind"/>
</dbReference>
<keyword evidence="6" id="KW-1185">Reference proteome</keyword>
<feature type="domain" description="ABC transporter" evidence="4">
    <location>
        <begin position="26"/>
        <end position="254"/>
    </location>
</feature>
<keyword evidence="2" id="KW-0547">Nucleotide-binding</keyword>